<evidence type="ECO:0000313" key="5">
    <source>
        <dbReference type="EMBL" id="NEN22123.1"/>
    </source>
</evidence>
<reference evidence="5 6" key="1">
    <citation type="submission" date="2020-02" db="EMBL/GenBank/DDBJ databases">
        <title>Out from the shadows clarifying the taxonomy of the family Cryomorphaceae and related taxa by utilizing the GTDB taxonomic framework.</title>
        <authorList>
            <person name="Bowman J.P."/>
        </authorList>
    </citation>
    <scope>NUCLEOTIDE SEQUENCE [LARGE SCALE GENOMIC DNA]</scope>
    <source>
        <strain evidence="5 6">QSSC 1-22</strain>
    </source>
</reference>
<evidence type="ECO:0000259" key="4">
    <source>
        <dbReference type="Pfam" id="PF10672"/>
    </source>
</evidence>
<dbReference type="Gene3D" id="3.40.50.150">
    <property type="entry name" value="Vaccinia Virus protein VP39"/>
    <property type="match status" value="1"/>
</dbReference>
<organism evidence="5 6">
    <name type="scientific">Cryomorpha ignava</name>
    <dbReference type="NCBI Taxonomy" id="101383"/>
    <lineage>
        <taxon>Bacteria</taxon>
        <taxon>Pseudomonadati</taxon>
        <taxon>Bacteroidota</taxon>
        <taxon>Flavobacteriia</taxon>
        <taxon>Flavobacteriales</taxon>
        <taxon>Cryomorphaceae</taxon>
        <taxon>Cryomorpha</taxon>
    </lineage>
</organism>
<gene>
    <name evidence="5" type="ORF">G3O08_01225</name>
</gene>
<keyword evidence="6" id="KW-1185">Reference proteome</keyword>
<dbReference type="CDD" id="cd02440">
    <property type="entry name" value="AdoMet_MTases"/>
    <property type="match status" value="1"/>
</dbReference>
<dbReference type="Gene3D" id="2.60.40.1180">
    <property type="entry name" value="Golgi alpha-mannosidase II"/>
    <property type="match status" value="1"/>
</dbReference>
<dbReference type="InterPro" id="IPR029063">
    <property type="entry name" value="SAM-dependent_MTases_sf"/>
</dbReference>
<dbReference type="RefSeq" id="WP_163282837.1">
    <property type="nucleotide sequence ID" value="NZ_JAAGVY010000001.1"/>
</dbReference>
<keyword evidence="1 5" id="KW-0489">Methyltransferase</keyword>
<feature type="domain" description="S-adenosylmethionine-dependent methyltransferase" evidence="4">
    <location>
        <begin position="85"/>
        <end position="236"/>
    </location>
</feature>
<evidence type="ECO:0000256" key="2">
    <source>
        <dbReference type="ARBA" id="ARBA00022679"/>
    </source>
</evidence>
<dbReference type="AlphaFoldDB" id="A0A7K3WKE5"/>
<sequence>MENSLDYELIDFGNGRKLERFGKCILNRPEILANKPKTLSNEAWQKMAHGQYSDSGKETGKWININDLPAQWLCEYASANKQWTLELTPGKYKHVGVFPEQEKHWKYLEKHVKPGHRVLNLFGYTGASSLASANAGGDVFHVDSSKSVIKWAARNAQLSDVSTIHWVCDDALKFAERELKRGSKYDFIIMDPPVFGQGKKGVRWKLENLLPQLVKTTTGLLNKGGILILNTYSPVVSLEEMEELMVKNSLNCTKKGWLSVSIQDGRRLNLSKYTIAKG</sequence>
<dbReference type="GO" id="GO:0008168">
    <property type="term" value="F:methyltransferase activity"/>
    <property type="evidence" value="ECO:0007669"/>
    <property type="project" value="UniProtKB-KW"/>
</dbReference>
<evidence type="ECO:0000256" key="3">
    <source>
        <dbReference type="ARBA" id="ARBA00022691"/>
    </source>
</evidence>
<evidence type="ECO:0000256" key="1">
    <source>
        <dbReference type="ARBA" id="ARBA00022603"/>
    </source>
</evidence>
<dbReference type="EMBL" id="JAAGVY010000001">
    <property type="protein sequence ID" value="NEN22123.1"/>
    <property type="molecule type" value="Genomic_DNA"/>
</dbReference>
<evidence type="ECO:0000313" key="6">
    <source>
        <dbReference type="Proteomes" id="UP000486602"/>
    </source>
</evidence>
<dbReference type="GO" id="GO:0032259">
    <property type="term" value="P:methylation"/>
    <property type="evidence" value="ECO:0007669"/>
    <property type="project" value="UniProtKB-KW"/>
</dbReference>
<accession>A0A7K3WKE5</accession>
<protein>
    <submittedName>
        <fullName evidence="5">Methyltransferase</fullName>
    </submittedName>
</protein>
<dbReference type="Proteomes" id="UP000486602">
    <property type="component" value="Unassembled WGS sequence"/>
</dbReference>
<proteinExistence type="predicted"/>
<name>A0A7K3WKE5_9FLAO</name>
<comment type="caution">
    <text evidence="5">The sequence shown here is derived from an EMBL/GenBank/DDBJ whole genome shotgun (WGS) entry which is preliminary data.</text>
</comment>
<keyword evidence="2 5" id="KW-0808">Transferase</keyword>
<dbReference type="PANTHER" id="PTHR43042">
    <property type="entry name" value="SAM-DEPENDENT METHYLTRANSFERASE"/>
    <property type="match status" value="1"/>
</dbReference>
<keyword evidence="3" id="KW-0949">S-adenosyl-L-methionine</keyword>
<dbReference type="PANTHER" id="PTHR43042:SF2">
    <property type="entry name" value="SAM-DEPENDENT METHYLTRANSFERASE"/>
    <property type="match status" value="1"/>
</dbReference>
<dbReference type="InterPro" id="IPR019614">
    <property type="entry name" value="SAM-dep_methyl-trfase"/>
</dbReference>
<dbReference type="Pfam" id="PF10672">
    <property type="entry name" value="Methyltrans_SAM"/>
    <property type="match status" value="1"/>
</dbReference>
<dbReference type="SUPFAM" id="SSF53335">
    <property type="entry name" value="S-adenosyl-L-methionine-dependent methyltransferases"/>
    <property type="match status" value="1"/>
</dbReference>
<dbReference type="InterPro" id="IPR013780">
    <property type="entry name" value="Glyco_hydro_b"/>
</dbReference>